<evidence type="ECO:0000259" key="20">
    <source>
        <dbReference type="PROSITE" id="PS50095"/>
    </source>
</evidence>
<reference evidence="23" key="1">
    <citation type="submission" date="2022-03" db="EMBL/GenBank/DDBJ databases">
        <authorList>
            <person name="Martin C."/>
        </authorList>
    </citation>
    <scope>NUCLEOTIDE SEQUENCE</scope>
</reference>
<dbReference type="GO" id="GO:0005261">
    <property type="term" value="F:monoatomic cation channel activity"/>
    <property type="evidence" value="ECO:0007669"/>
    <property type="project" value="TreeGrafter"/>
</dbReference>
<dbReference type="Gene3D" id="2.60.40.10">
    <property type="entry name" value="Immunoglobulins"/>
    <property type="match status" value="4"/>
</dbReference>
<dbReference type="Pfam" id="PF08016">
    <property type="entry name" value="PKD_channel"/>
    <property type="match status" value="1"/>
</dbReference>
<dbReference type="SMART" id="SM00082">
    <property type="entry name" value="LRRCT"/>
    <property type="match status" value="1"/>
</dbReference>
<feature type="transmembrane region" description="Helical" evidence="16">
    <location>
        <begin position="3153"/>
        <end position="3173"/>
    </location>
</feature>
<evidence type="ECO:0000256" key="5">
    <source>
        <dbReference type="ARBA" id="ARBA00022614"/>
    </source>
</evidence>
<sequence length="4233" mass="474443">MWRSISKSCRDLERLGTWVSCPIWQFVLCLMLLALVPRAQGTCTPCPDVCECPGTSPNCSTLDCTGQNLTFIPGSVDVPVGITHLKLGNNDLGPDIPIGFFQNFTDLIFLNLTNNGIATLDNSIFKTLSRLEVLDLRYNDLTSLHPTILAGQGHLSYLNIAYNSISTIDSTLFDELTSLKSVYIGSNPLHCDCTLRPFKLWVKKSIEEGVNFPDNTSINCVSPIETHILSSTSQNFVCDSLNYTSCVMDSKRGYVIPATFQNISTQHDNREECNKHCFIQGSTLAAISSNPQIEPNRIECFCGIQIESYTSCSCSHLDTKSDNDDFCGGLYISDSFLVTANLTLSPIKVQSVLDILYFNLNSLFPMDTYIWDFGDSETMFMTSTSSSTYAYSFPGEYNIHVTATLSGQNESLDSVVRIVAPLEAAIEGDGDYISSNGNANVHATVVQGSDVRVSWTRYSEDGERVEDKSCEIGWSMDKARCFYISDTSLGFESASKQCTLRDATLATFPNKGQMQHFLRKAELDHAVYVIDAVKHEDVYRWNSTGVDTYFEAPGLNGTGQCIGINGSTGLLVPLNCTAPHRYICVKDAVECPLGGSLFSNDMCYLLVKEPQTWEESFGRCFEMNGSLAVLDKPDVYQFVTENVFRDSGVNMTWLGLQRRSQIGESMWNNGQPLDINLHRQNVFATNSSQMCGFLTSTSHNPYYVISNQPCAEVTNYICQYPNGASIPEVPSDVVDIADELLVNGSTTSLDGALVATKQMGTRLNTVLLPGTWFRSNGVLTAIRFTTGLVKKNTTLHIHIYRPGCTETKQLISPGCDNSGYQYSACLDKSDCKYLKSHDCNSSHQYCHLSNTCQLRNIPCNCNNITCPSISHEDIHPKLPFYSVQGAYSLEVLPGNQTTYTAKLPQLRLQENDIIGFQYGSSGEPVLCIQNSQSKWRQNILIQKLPEIFTINDVLPATVFNWKYDIVCHIQIFYGKTYAFSPPAYMLEDNLRAGRYIYSAKIYSIEKVIEKNVSILVEDSITRLSIVHPMPKKNNVYIERNVSTTLLIKINRGTNVTGQINDLSVNYIFVPHCPTELHPYSECSSRKKNEQFIWEKYLLKNIERITLSIKATNNVSSRINAYVLHSQDAIKGVTIMTNHSTGAILLHQNLEFIGKVTAGTDPEFTWYIDSNLVHTNSSPVLKYFFSSSGNHNISLVVSNGVSSTIKTLEVRVLQEANMSNLVIKSGPRWTEPNAQIAITFSFQVERNANISYTIDYDDGTIEQYDIPETSTDLYFEFTHMYEYTFLGCKYIRITTNDLYSELTVHHIIHVLVLLEDVHLIGHPTHVATNQTVNMTAIPKNNCSACTYTFIFNGATFQDNANATAAYSFTEPGYFVISTVVIDNGNIVGNASVNITVDEPVQGLTLNYTNKIILPYDSLEFTIISWSFNRGTNVLFNISSDEGTPDVIANDSSSKTYIFTKQGVYKVNVTAYNKVHSESAIARIDVIDPQNITALKIVPIPCQMIDTDVQFEAVVENHNSSQHEYAWDFGENLSVNGTGKVTTNHTYSKIGVYKVIVTVTSKTMNRSASTTVCIEQPVNNFILEADEPVALNQSSLNANTTITAKDYECINCFFKWSHDGNTITLYDVPTFVFNIQRSGVHEIRLTIYNNISSHEESIKVNAEDVIEGAKLISEPSEKYFSINAVVKLSISIPHGSNVECEWTMGTDRLETSLFSHYYMFRSLGVIKASVECNNRVSRISDSTNFIIEGPVRDAVFNQSSYNLITGTSLTLRVDTNQGATDLEYNWAHCLACSSFQSINNTVSFSFSTAGEYTIAVDVANHVSSSKANTKIIVYEEIVIEGIHSSYPSFPFIPTYKTVEFSVNITRGSNAIIEWTFSDASIALSPTSDVEVTHAFNRTGNFTITVRISNDVSQQEITQIVSAQEILKEFDISANHTVASVGQMISFVASSTFGSDLQYTWDFGDGTIKEGDKRYIHAYMAPGLYTIKATAKNQISSSSKQINVDVLEPISSLDISNCCKRVYQADTRANMSVIVNKGTRVNCQWTITSPNLNETNIDGKNIKLDLSEEGIYELMVNCSNGISSLVTNRSLVVQTFIESVNMFVHGDERYLYANHPIYFSAIVQNGGRDTRYRWMTSDSPHIWENFSKVFLRIFLSNGTHTVNVTAYNNISSAFNSMTISTQYLQCSIPRLAVVGGISRRALRSRRIHLEVNIASNDCTAYEVRHSWRLYDDIPSCLGLANSSIVLPESYDSRSPILRLPAWFLDYGHYCIEFKSSYVNTPLKSTAYFELEIISSQLKALIKGGDERQLWEHDRLTLDGTESYDPDQPPNVEQQLTYIWTCRSKPKVTPALASTVTSKPLQIFDDGCFKMLSGPLHIFPMETFIGGRDYYFNMTVSQSVIGRSTTVTQKVTVELSPVLSVNIGCISCKVTDTYKISRSSSIKLIGSCDNCGPNVRYLWSVHRIDGKDVKIDETTSTTGANRINFVLRRDIIDNSFAYIFKLKIDDLEGGKEGYSSLTLHPNEPPYGGACSVSPRYVIAMESKVNATCSGWKDAADNKYLPLLYTITVERFNGDQNNIEGYTLYHGPQSSHNLYLSSWPESGGNSVQLVIKVADQYGASTIGLNQTLIIDKGYTDDFPGGYVNYLHQHVPKKFVELRRMNDPVTLLQYATGLCMQLNKETLKASRLEVDNDVGKRSSIRDEISMALNDSCPVQNIEDVKPIAYLLTQLTMYTEEYQNRTCQIAVSDILDRFMNVIDGINTQGLSSEDMNTYTVLSTMSNLMQAVNYRHYIPHNITQEANSFVDPYIQSADTNLTTGEDDMHRERIVTNVLNMVDVLATRLLMTQLLDETMATETVPGLHLRGQRVLAQNILRDQLASGCHIKIPSDFLQQHRDSEVFQIISVSPINPYTWGFSKNFEISTFVPALVFKYANGTEINVKNNHEDFYIAMPESWTVTGEPVPIPSPSITHSPTTGVVHSNTTLRSSETQALCINTTLDVSNASLHIQVLFNVIDNQENLTDVNFYVVALYAAGYQPTDDEYDIMQNISILHMEPNADHRNYTIFQRSYDPSVQHYVTITNPHSDVSLNISIGYFFSSCQYFNTTSKKWQTDGCYTADLSTPMQTICSCNHLTSFGGGVFIPEEILSFETVVRMTSGTNVVTIVTSLMIVVIYLAAMIVAKRWDLLDLHKIGVVPLCGKDGVYRYEITVYTGMRRGAGTTAHIGMKLYGCDSSSSAFHLSKPSAFKRNGRDSMLVATEKCLGDIWKISIWHDNTGLSPSWYLSHVEARDISANKSYLFRANCWLSLQHRNGELKKKLRVSDPKEVERFTWAFRSEFARGLAERHAWLSVFERRAQSRYTRVQRLTCSVTYLLMTMAAIVLWYGVLAATMYPETLTDIFTGKDILVAVVSALVAMPLNILLVQMFRKSRCKISASDLNNITQTAVEMDAMCEMSQPGSECGSGILKPHIGLGLHRSDPIHHGYLDNNNSDAIQQYIIDKNRLRRTSSDTGSSLYDRILRWSDKPSNLWKDDDCSSREQSARSRRSLMANRKISVQSSEFCESPIPINEDTDDYKIDKHGTETGKTFDSRQMQRRRRMGVYSKDEGLGPDILNTTESNDNTTPSSEIENGLHSEEQEAELSRMEKNKSESNSECSHTNNNNSSENENQSSESGIFTRSSDSSSINDIVDQELQKAFSPAICPESDKRRSSRGQRGEKVSWTELPPKISDFIPRHPISTLKRRFSNLTASTATQFTSKGYLKRTTNDNKCQLPSWCVYLAYILCFVLASLSIGVIIGVGHSFTVTIATKWALAVIIATSISALVLESLKVLIIAVLLAIMKRGTTLSDDDVEISPLIESNETIKDLKCRPVGGFALHHAREEAEKLRRMHALLRQFVVYVLFIWLVMVVNYVDNHTERYRLSESLKNQITHPQNLSQRFTTIKRKDEFWNWLHHGIVDSIYNESEPSENAYTFVLGPPRLLQTRSKNVKCKATSAVPPLNAASITQRPCYGSHTWVESTEHYGIGWNSSISRNYTWRYSTQGDTETYGMWGEWGWYNGGGYVQLLPLSSDEAHHQLNTLEKQNWVDRGTRAVITEYTVYNNNRDLYSSVRLLAEFSLTGEVISSIDIQVVSYQKFILGKINATLICQMLLIAVVLYLCGYIIMSIIEEKKLYFTHLSNWLDLAIVTSATATIVLYIYNMVNSTNLFSRYTSNTGSFMSLSWLANGIYIWTCMNGVLVFLLMIK</sequence>
<dbReference type="GO" id="GO:0005929">
    <property type="term" value="C:cilium"/>
    <property type="evidence" value="ECO:0007669"/>
    <property type="project" value="UniProtKB-SubCell"/>
</dbReference>
<dbReference type="SUPFAM" id="SSF49723">
    <property type="entry name" value="Lipase/lipooxygenase domain (PLAT/LH2 domain)"/>
    <property type="match status" value="1"/>
</dbReference>
<dbReference type="Pfam" id="PF20519">
    <property type="entry name" value="Polycystin_dom"/>
    <property type="match status" value="1"/>
</dbReference>
<evidence type="ECO:0000256" key="14">
    <source>
        <dbReference type="PROSITE-ProRule" id="PRU00152"/>
    </source>
</evidence>
<feature type="region of interest" description="Disordered" evidence="15">
    <location>
        <begin position="3521"/>
        <end position="3674"/>
    </location>
</feature>
<dbReference type="SMART" id="SM00303">
    <property type="entry name" value="GPS"/>
    <property type="match status" value="1"/>
</dbReference>
<feature type="transmembrane region" description="Helical" evidence="16">
    <location>
        <begin position="4138"/>
        <end position="4156"/>
    </location>
</feature>
<dbReference type="SUPFAM" id="SSF49299">
    <property type="entry name" value="PKD domain"/>
    <property type="match status" value="6"/>
</dbReference>
<dbReference type="OrthoDB" id="6022660at2759"/>
<dbReference type="Gene3D" id="2.60.220.50">
    <property type="match status" value="1"/>
</dbReference>
<dbReference type="CDD" id="cd00037">
    <property type="entry name" value="CLECT"/>
    <property type="match status" value="2"/>
</dbReference>
<dbReference type="PROSITE" id="PS50093">
    <property type="entry name" value="PKD"/>
    <property type="match status" value="4"/>
</dbReference>
<dbReference type="PANTHER" id="PTHR46730">
    <property type="entry name" value="POLYCYSTIN-1"/>
    <property type="match status" value="1"/>
</dbReference>
<dbReference type="InterPro" id="IPR002859">
    <property type="entry name" value="PKD/REJ-like"/>
</dbReference>
<dbReference type="InterPro" id="IPR032675">
    <property type="entry name" value="LRR_dom_sf"/>
</dbReference>
<dbReference type="PROSITE" id="PS50041">
    <property type="entry name" value="C_TYPE_LECTIN_2"/>
    <property type="match status" value="1"/>
</dbReference>
<keyword evidence="12" id="KW-1015">Disulfide bond</keyword>
<evidence type="ECO:0000256" key="16">
    <source>
        <dbReference type="SAM" id="Phobius"/>
    </source>
</evidence>
<dbReference type="SMART" id="SM00089">
    <property type="entry name" value="PKD"/>
    <property type="match status" value="8"/>
</dbReference>
<dbReference type="SMART" id="SM00034">
    <property type="entry name" value="CLECT"/>
    <property type="match status" value="2"/>
</dbReference>
<dbReference type="InterPro" id="IPR000203">
    <property type="entry name" value="GPS"/>
</dbReference>
<evidence type="ECO:0000256" key="6">
    <source>
        <dbReference type="ARBA" id="ARBA00022692"/>
    </source>
</evidence>
<comment type="similarity">
    <text evidence="3">Belongs to the polycystin family.</text>
</comment>
<evidence type="ECO:0000313" key="24">
    <source>
        <dbReference type="Proteomes" id="UP000749559"/>
    </source>
</evidence>
<dbReference type="SUPFAM" id="SSF52058">
    <property type="entry name" value="L domain-like"/>
    <property type="match status" value="1"/>
</dbReference>
<dbReference type="PROSITE" id="PS50095">
    <property type="entry name" value="PLAT"/>
    <property type="match status" value="1"/>
</dbReference>
<feature type="domain" description="PLAT" evidence="20">
    <location>
        <begin position="3196"/>
        <end position="3311"/>
    </location>
</feature>
<keyword evidence="7 17" id="KW-0732">Signal</keyword>
<dbReference type="Gene3D" id="2.60.60.20">
    <property type="entry name" value="PLAT/LH2 domain"/>
    <property type="match status" value="1"/>
</dbReference>
<evidence type="ECO:0000256" key="4">
    <source>
        <dbReference type="ARBA" id="ARBA00022475"/>
    </source>
</evidence>
<evidence type="ECO:0000256" key="8">
    <source>
        <dbReference type="ARBA" id="ARBA00022737"/>
    </source>
</evidence>
<gene>
    <name evidence="23" type="ORF">OFUS_LOCUS26594</name>
</gene>
<dbReference type="InterPro" id="IPR001304">
    <property type="entry name" value="C-type_lectin-like"/>
</dbReference>
<feature type="compositionally biased region" description="Basic and acidic residues" evidence="15">
    <location>
        <begin position="3564"/>
        <end position="3579"/>
    </location>
</feature>
<dbReference type="InterPro" id="IPR016186">
    <property type="entry name" value="C-type_lectin-like/link_sf"/>
</dbReference>
<feature type="compositionally biased region" description="Polar residues" evidence="15">
    <location>
        <begin position="3603"/>
        <end position="3618"/>
    </location>
</feature>
<keyword evidence="10" id="KW-0969">Cilium</keyword>
<keyword evidence="4" id="KW-1003">Cell membrane</keyword>
<keyword evidence="9 16" id="KW-1133">Transmembrane helix</keyword>
<feature type="transmembrane region" description="Helical" evidence="16">
    <location>
        <begin position="3882"/>
        <end position="3902"/>
    </location>
</feature>
<feature type="transmembrane region" description="Helical" evidence="16">
    <location>
        <begin position="4168"/>
        <end position="4188"/>
    </location>
</feature>
<dbReference type="SUPFAM" id="SSF56436">
    <property type="entry name" value="C-type lectin-like"/>
    <property type="match status" value="2"/>
</dbReference>
<dbReference type="InterPro" id="IPR057244">
    <property type="entry name" value="GAIN_B"/>
</dbReference>
<feature type="domain" description="PKD" evidence="19">
    <location>
        <begin position="1865"/>
        <end position="1910"/>
    </location>
</feature>
<keyword evidence="5" id="KW-0433">Leucine-rich repeat</keyword>
<evidence type="ECO:0000256" key="3">
    <source>
        <dbReference type="ARBA" id="ARBA00007200"/>
    </source>
</evidence>
<evidence type="ECO:0000259" key="19">
    <source>
        <dbReference type="PROSITE" id="PS50093"/>
    </source>
</evidence>
<evidence type="ECO:0000256" key="10">
    <source>
        <dbReference type="ARBA" id="ARBA00023069"/>
    </source>
</evidence>
<evidence type="ECO:0000256" key="12">
    <source>
        <dbReference type="ARBA" id="ARBA00023157"/>
    </source>
</evidence>
<dbReference type="InterPro" id="IPR000601">
    <property type="entry name" value="PKD_dom"/>
</dbReference>
<keyword evidence="13" id="KW-0966">Cell projection</keyword>
<feature type="transmembrane region" description="Helical" evidence="16">
    <location>
        <begin position="3765"/>
        <end position="3788"/>
    </location>
</feature>
<comment type="caution">
    <text evidence="23">The sequence shown here is derived from an EMBL/GenBank/DDBJ whole genome shotgun (WGS) entry which is preliminary data.</text>
</comment>
<dbReference type="InterPro" id="IPR001024">
    <property type="entry name" value="PLAT/LH2_dom"/>
</dbReference>
<feature type="non-terminal residue" evidence="23">
    <location>
        <position position="4233"/>
    </location>
</feature>
<feature type="transmembrane region" description="Helical" evidence="16">
    <location>
        <begin position="3396"/>
        <end position="3414"/>
    </location>
</feature>
<name>A0A8S4Q9X2_OWEFU</name>
<evidence type="ECO:0000313" key="23">
    <source>
        <dbReference type="EMBL" id="CAH1802956.1"/>
    </source>
</evidence>
<dbReference type="Pfam" id="PF01477">
    <property type="entry name" value="PLAT"/>
    <property type="match status" value="1"/>
</dbReference>
<feature type="compositionally biased region" description="Basic and acidic residues" evidence="15">
    <location>
        <begin position="3620"/>
        <end position="3641"/>
    </location>
</feature>
<keyword evidence="8" id="KW-0677">Repeat</keyword>
<dbReference type="InterPro" id="IPR001611">
    <property type="entry name" value="Leu-rich_rpt"/>
</dbReference>
<evidence type="ECO:0000259" key="21">
    <source>
        <dbReference type="PROSITE" id="PS50221"/>
    </source>
</evidence>
<dbReference type="CDD" id="cd00146">
    <property type="entry name" value="PKD"/>
    <property type="match status" value="5"/>
</dbReference>
<dbReference type="SMART" id="SM00308">
    <property type="entry name" value="LH2"/>
    <property type="match status" value="1"/>
</dbReference>
<keyword evidence="6 16" id="KW-0812">Transmembrane</keyword>
<evidence type="ECO:0000256" key="7">
    <source>
        <dbReference type="ARBA" id="ARBA00022729"/>
    </source>
</evidence>
<dbReference type="InterPro" id="IPR022409">
    <property type="entry name" value="PKD/Chitinase_dom"/>
</dbReference>
<dbReference type="Pfam" id="PF02010">
    <property type="entry name" value="REJ"/>
    <property type="match status" value="1"/>
</dbReference>
<dbReference type="PANTHER" id="PTHR46730:SF2">
    <property type="entry name" value="POLYCYSTIN-1 ISOFORM X1"/>
    <property type="match status" value="1"/>
</dbReference>
<dbReference type="PROSITE" id="PS50221">
    <property type="entry name" value="GAIN_B"/>
    <property type="match status" value="1"/>
</dbReference>
<evidence type="ECO:0000256" key="11">
    <source>
        <dbReference type="ARBA" id="ARBA00023136"/>
    </source>
</evidence>
<evidence type="ECO:0000256" key="1">
    <source>
        <dbReference type="ARBA" id="ARBA00004138"/>
    </source>
</evidence>
<dbReference type="Pfam" id="PF00801">
    <property type="entry name" value="PKD"/>
    <property type="match status" value="6"/>
</dbReference>
<organism evidence="23 24">
    <name type="scientific">Owenia fusiformis</name>
    <name type="common">Polychaete worm</name>
    <dbReference type="NCBI Taxonomy" id="6347"/>
    <lineage>
        <taxon>Eukaryota</taxon>
        <taxon>Metazoa</taxon>
        <taxon>Spiralia</taxon>
        <taxon>Lophotrochozoa</taxon>
        <taxon>Annelida</taxon>
        <taxon>Polychaeta</taxon>
        <taxon>Sedentaria</taxon>
        <taxon>Canalipalpata</taxon>
        <taxon>Sabellida</taxon>
        <taxon>Oweniida</taxon>
        <taxon>Oweniidae</taxon>
        <taxon>Owenia</taxon>
    </lineage>
</organism>
<comment type="caution">
    <text evidence="14">Lacks conserved residue(s) required for the propagation of feature annotation.</text>
</comment>
<dbReference type="InterPro" id="IPR046791">
    <property type="entry name" value="Polycystin_dom"/>
</dbReference>
<keyword evidence="11 16" id="KW-0472">Membrane</keyword>
<evidence type="ECO:0000256" key="13">
    <source>
        <dbReference type="ARBA" id="ARBA00023273"/>
    </source>
</evidence>
<feature type="compositionally biased region" description="Basic and acidic residues" evidence="15">
    <location>
        <begin position="3521"/>
        <end position="3532"/>
    </location>
</feature>
<accession>A0A8S4Q9X2</accession>
<keyword evidence="24" id="KW-1185">Reference proteome</keyword>
<evidence type="ECO:0008006" key="25">
    <source>
        <dbReference type="Google" id="ProtNLM"/>
    </source>
</evidence>
<feature type="domain" description="PKD" evidence="19">
    <location>
        <begin position="365"/>
        <end position="404"/>
    </location>
</feature>
<feature type="signal peptide" evidence="17">
    <location>
        <begin position="1"/>
        <end position="41"/>
    </location>
</feature>
<feature type="domain" description="PKD" evidence="19">
    <location>
        <begin position="1523"/>
        <end position="1579"/>
    </location>
</feature>
<evidence type="ECO:0000259" key="22">
    <source>
        <dbReference type="PROSITE" id="PS51111"/>
    </source>
</evidence>
<feature type="transmembrane region" description="Helical" evidence="16">
    <location>
        <begin position="3800"/>
        <end position="3829"/>
    </location>
</feature>
<protein>
    <recommendedName>
        <fullName evidence="25">Polycystin-1</fullName>
    </recommendedName>
</protein>
<feature type="domain" description="GAIN-B" evidence="21">
    <location>
        <begin position="2947"/>
        <end position="3138"/>
    </location>
</feature>
<dbReference type="InterPro" id="IPR013122">
    <property type="entry name" value="PKD1_2_channel"/>
</dbReference>
<feature type="compositionally biased region" description="Basic and acidic residues" evidence="15">
    <location>
        <begin position="3694"/>
        <end position="3709"/>
    </location>
</feature>
<evidence type="ECO:0000256" key="15">
    <source>
        <dbReference type="SAM" id="MobiDB-lite"/>
    </source>
</evidence>
<dbReference type="EMBL" id="CAIIXF020000194">
    <property type="protein sequence ID" value="CAH1802956.1"/>
    <property type="molecule type" value="Genomic_DNA"/>
</dbReference>
<dbReference type="InterPro" id="IPR003591">
    <property type="entry name" value="Leu-rich_rpt_typical-subtyp"/>
</dbReference>
<dbReference type="Pfam" id="PF13855">
    <property type="entry name" value="LRR_8"/>
    <property type="match status" value="1"/>
</dbReference>
<comment type="subcellular location">
    <subcellularLocation>
        <location evidence="2">Cell membrane</location>
        <topology evidence="2">Multi-pass membrane protein</topology>
    </subcellularLocation>
    <subcellularLocation>
        <location evidence="1">Cell projection</location>
        <location evidence="1">Cilium</location>
    </subcellularLocation>
</comment>
<dbReference type="InterPro" id="IPR013783">
    <property type="entry name" value="Ig-like_fold"/>
</dbReference>
<dbReference type="GO" id="GO:0005886">
    <property type="term" value="C:plasma membrane"/>
    <property type="evidence" value="ECO:0007669"/>
    <property type="project" value="UniProtKB-SubCell"/>
</dbReference>
<feature type="domain" description="PKD" evidence="19">
    <location>
        <begin position="1925"/>
        <end position="2010"/>
    </location>
</feature>
<dbReference type="InterPro" id="IPR036392">
    <property type="entry name" value="PLAT/LH2_dom_sf"/>
</dbReference>
<evidence type="ECO:0000259" key="18">
    <source>
        <dbReference type="PROSITE" id="PS50041"/>
    </source>
</evidence>
<feature type="transmembrane region" description="Helical" evidence="16">
    <location>
        <begin position="3354"/>
        <end position="3376"/>
    </location>
</feature>
<dbReference type="Gene3D" id="3.10.100.10">
    <property type="entry name" value="Mannose-Binding Protein A, subunit A"/>
    <property type="match status" value="2"/>
</dbReference>
<dbReference type="Pfam" id="PF00059">
    <property type="entry name" value="Lectin_C"/>
    <property type="match status" value="1"/>
</dbReference>
<evidence type="ECO:0000256" key="17">
    <source>
        <dbReference type="SAM" id="SignalP"/>
    </source>
</evidence>
<dbReference type="Pfam" id="PF01825">
    <property type="entry name" value="GPS"/>
    <property type="match status" value="1"/>
</dbReference>
<dbReference type="Gene3D" id="3.80.10.10">
    <property type="entry name" value="Ribonuclease Inhibitor"/>
    <property type="match status" value="1"/>
</dbReference>
<evidence type="ECO:0000256" key="9">
    <source>
        <dbReference type="ARBA" id="ARBA00022989"/>
    </source>
</evidence>
<dbReference type="InterPro" id="IPR035986">
    <property type="entry name" value="PKD_dom_sf"/>
</dbReference>
<dbReference type="InterPro" id="IPR016187">
    <property type="entry name" value="CTDL_fold"/>
</dbReference>
<dbReference type="PROSITE" id="PS51111">
    <property type="entry name" value="REJ"/>
    <property type="match status" value="1"/>
</dbReference>
<dbReference type="SMART" id="SM00369">
    <property type="entry name" value="LRR_TYP"/>
    <property type="match status" value="3"/>
</dbReference>
<feature type="region of interest" description="Disordered" evidence="15">
    <location>
        <begin position="3689"/>
        <end position="3709"/>
    </location>
</feature>
<feature type="domain" description="REJ" evidence="22">
    <location>
        <begin position="2183"/>
        <end position="2675"/>
    </location>
</feature>
<feature type="transmembrane region" description="Helical" evidence="16">
    <location>
        <begin position="4208"/>
        <end position="4232"/>
    </location>
</feature>
<feature type="domain" description="C-type lectin" evidence="18">
    <location>
        <begin position="599"/>
        <end position="719"/>
    </location>
</feature>
<proteinExistence type="inferred from homology"/>
<dbReference type="Proteomes" id="UP000749559">
    <property type="component" value="Unassembled WGS sequence"/>
</dbReference>
<dbReference type="InterPro" id="IPR000483">
    <property type="entry name" value="Cys-rich_flank_reg_C"/>
</dbReference>
<feature type="compositionally biased region" description="Low complexity" evidence="15">
    <location>
        <begin position="3642"/>
        <end position="3674"/>
    </location>
</feature>
<dbReference type="GO" id="GO:0006816">
    <property type="term" value="P:calcium ion transport"/>
    <property type="evidence" value="ECO:0007669"/>
    <property type="project" value="TreeGrafter"/>
</dbReference>
<dbReference type="InterPro" id="IPR046338">
    <property type="entry name" value="GAIN_dom_sf"/>
</dbReference>
<feature type="chain" id="PRO_5035756061" description="Polycystin-1" evidence="17">
    <location>
        <begin position="42"/>
        <end position="4233"/>
    </location>
</feature>
<dbReference type="InterPro" id="IPR014010">
    <property type="entry name" value="REJ_dom"/>
</dbReference>
<evidence type="ECO:0000256" key="2">
    <source>
        <dbReference type="ARBA" id="ARBA00004651"/>
    </source>
</evidence>